<dbReference type="AlphaFoldDB" id="A0A517TTF4"/>
<keyword evidence="2" id="KW-1185">Reference proteome</keyword>
<dbReference type="EMBL" id="CP036339">
    <property type="protein sequence ID" value="QDT71660.1"/>
    <property type="molecule type" value="Genomic_DNA"/>
</dbReference>
<organism evidence="1 2">
    <name type="scientific">Lacipirellula limnantheis</name>
    <dbReference type="NCBI Taxonomy" id="2528024"/>
    <lineage>
        <taxon>Bacteria</taxon>
        <taxon>Pseudomonadati</taxon>
        <taxon>Planctomycetota</taxon>
        <taxon>Planctomycetia</taxon>
        <taxon>Pirellulales</taxon>
        <taxon>Lacipirellulaceae</taxon>
        <taxon>Lacipirellula</taxon>
    </lineage>
</organism>
<reference evidence="1 2" key="1">
    <citation type="submission" date="2019-02" db="EMBL/GenBank/DDBJ databases">
        <title>Deep-cultivation of Planctomycetes and their phenomic and genomic characterization uncovers novel biology.</title>
        <authorList>
            <person name="Wiegand S."/>
            <person name="Jogler M."/>
            <person name="Boedeker C."/>
            <person name="Pinto D."/>
            <person name="Vollmers J."/>
            <person name="Rivas-Marin E."/>
            <person name="Kohn T."/>
            <person name="Peeters S.H."/>
            <person name="Heuer A."/>
            <person name="Rast P."/>
            <person name="Oberbeckmann S."/>
            <person name="Bunk B."/>
            <person name="Jeske O."/>
            <person name="Meyerdierks A."/>
            <person name="Storesund J.E."/>
            <person name="Kallscheuer N."/>
            <person name="Luecker S."/>
            <person name="Lage O.M."/>
            <person name="Pohl T."/>
            <person name="Merkel B.J."/>
            <person name="Hornburger P."/>
            <person name="Mueller R.-W."/>
            <person name="Bruemmer F."/>
            <person name="Labrenz M."/>
            <person name="Spormann A.M."/>
            <person name="Op den Camp H."/>
            <person name="Overmann J."/>
            <person name="Amann R."/>
            <person name="Jetten M.S.M."/>
            <person name="Mascher T."/>
            <person name="Medema M.H."/>
            <person name="Devos D.P."/>
            <person name="Kaster A.-K."/>
            <person name="Ovreas L."/>
            <person name="Rohde M."/>
            <person name="Galperin M.Y."/>
            <person name="Jogler C."/>
        </authorList>
    </citation>
    <scope>NUCLEOTIDE SEQUENCE [LARGE SCALE GENOMIC DNA]</scope>
    <source>
        <strain evidence="1 2">I41</strain>
    </source>
</reference>
<protein>
    <submittedName>
        <fullName evidence="1">Uncharacterized protein</fullName>
    </submittedName>
</protein>
<gene>
    <name evidence="1" type="ORF">I41_08200</name>
</gene>
<proteinExistence type="predicted"/>
<accession>A0A517TTF4</accession>
<sequence length="50" mass="5524">MPNERYGTYVYIPAGGLSTCLLKVSFNMQGLLKKFLSNNKFAHSSVKGLV</sequence>
<evidence type="ECO:0000313" key="2">
    <source>
        <dbReference type="Proteomes" id="UP000317909"/>
    </source>
</evidence>
<dbReference type="KEGG" id="llh:I41_08200"/>
<evidence type="ECO:0000313" key="1">
    <source>
        <dbReference type="EMBL" id="QDT71660.1"/>
    </source>
</evidence>
<name>A0A517TTF4_9BACT</name>
<dbReference type="Proteomes" id="UP000317909">
    <property type="component" value="Chromosome"/>
</dbReference>